<dbReference type="OrthoDB" id="9802640at2"/>
<dbReference type="SUPFAM" id="SSF55874">
    <property type="entry name" value="ATPase domain of HSP90 chaperone/DNA topoisomerase II/histidine kinase"/>
    <property type="match status" value="1"/>
</dbReference>
<feature type="domain" description="Sacsin/Nov" evidence="1">
    <location>
        <begin position="19"/>
        <end position="115"/>
    </location>
</feature>
<dbReference type="InterPro" id="IPR052972">
    <property type="entry name" value="Sacsin_chaperone_reg"/>
</dbReference>
<dbReference type="STRING" id="1579316.RC74_11070"/>
<dbReference type="RefSeq" id="WP_039004184.1">
    <property type="nucleotide sequence ID" value="NZ_CP014327.1"/>
</dbReference>
<dbReference type="NCBIfam" id="NF047352">
    <property type="entry name" value="P_loop_sacsin"/>
    <property type="match status" value="1"/>
</dbReference>
<dbReference type="InterPro" id="IPR036890">
    <property type="entry name" value="HATPase_C_sf"/>
</dbReference>
<dbReference type="PANTHER" id="PTHR15600:SF42">
    <property type="entry name" value="SACSIN"/>
    <property type="match status" value="1"/>
</dbReference>
<evidence type="ECO:0000259" key="1">
    <source>
        <dbReference type="Pfam" id="PF25794"/>
    </source>
</evidence>
<name>A0A126V077_9RHOB</name>
<proteinExistence type="predicted"/>
<keyword evidence="3" id="KW-1185">Reference proteome</keyword>
<dbReference type="GO" id="GO:0030544">
    <property type="term" value="F:Hsp70 protein binding"/>
    <property type="evidence" value="ECO:0007669"/>
    <property type="project" value="TreeGrafter"/>
</dbReference>
<dbReference type="EMBL" id="CP014327">
    <property type="protein sequence ID" value="AML51732.1"/>
    <property type="molecule type" value="Genomic_DNA"/>
</dbReference>
<protein>
    <recommendedName>
        <fullName evidence="1">Sacsin/Nov domain-containing protein</fullName>
    </recommendedName>
</protein>
<dbReference type="Proteomes" id="UP000070371">
    <property type="component" value="Chromosome"/>
</dbReference>
<evidence type="ECO:0000313" key="3">
    <source>
        <dbReference type="Proteomes" id="UP000070371"/>
    </source>
</evidence>
<dbReference type="KEGG" id="hat:RC74_11070"/>
<dbReference type="PANTHER" id="PTHR15600">
    <property type="entry name" value="SACSIN"/>
    <property type="match status" value="1"/>
</dbReference>
<reference evidence="2 3" key="1">
    <citation type="submission" date="2016-02" db="EMBL/GenBank/DDBJ databases">
        <title>Complete genome sequence of Halocynthiibacter arcticus PAMC 20958t from arctic marine sediment.</title>
        <authorList>
            <person name="Lee Y.M."/>
            <person name="Baek K."/>
            <person name="Lee H.K."/>
            <person name="Shin S.C."/>
        </authorList>
    </citation>
    <scope>NUCLEOTIDE SEQUENCE [LARGE SCALE GENOMIC DNA]</scope>
    <source>
        <strain evidence="2">PAMC 20958</strain>
    </source>
</reference>
<accession>A0A126V077</accession>
<dbReference type="Pfam" id="PF25794">
    <property type="entry name" value="SACS"/>
    <property type="match status" value="1"/>
</dbReference>
<dbReference type="InterPro" id="IPR058210">
    <property type="entry name" value="SACS/Nov_dom"/>
</dbReference>
<evidence type="ECO:0000313" key="2">
    <source>
        <dbReference type="EMBL" id="AML51732.1"/>
    </source>
</evidence>
<organism evidence="2 3">
    <name type="scientific">Falsihalocynthiibacter arcticus</name>
    <dbReference type="NCBI Taxonomy" id="1579316"/>
    <lineage>
        <taxon>Bacteria</taxon>
        <taxon>Pseudomonadati</taxon>
        <taxon>Pseudomonadota</taxon>
        <taxon>Alphaproteobacteria</taxon>
        <taxon>Rhodobacterales</taxon>
        <taxon>Roseobacteraceae</taxon>
        <taxon>Falsihalocynthiibacter</taxon>
    </lineage>
</organism>
<sequence length="2470" mass="273351">MTNLTTPPRSIFRQIQANLKDRYATGFPVLKELIQNAEDARASRIRFVAHDGWKDATNPLLRVPGLLIVNDGRFEAKDKRGVLSFADSAKGDETEAIGRFGFGQKAVFHLCDAFVAHAFGHSEEFSEVINPCLGVIDNTQAESWDVIGQEDLARLSAEASGVSKGFLLWLPLRRDEIMPAPKLSFTNYQPSLEELVNEFIDHTDELQLILSSLRHLDRISVQVHGEDRIVLSRGPDSRRMQGPGKNALYENQSFQGTIESLDGNLSTYIGREACGASPRLEKLQKSDTWPQVPVFTEKGEEVRPEKAVAHGAVIITDRVVDAQDAIDINWGVFLPVTRATRLEPSVPSLLILLHGYFFVDSGRRYIEGFDNDNDEVDGSSIYRNWNKTLRNEVVLPLLPSALNDAFQAQMMSSNQLAEILASLRNNRFGRVHAGAIARRDCLIRAVEPSNSGAIARWVLKQSDASLRPLPHPDEHGRIKAAEIFPDLCGWAEKCGLTLFAGAEAALIRDKAEWQSDELTDLLTGLSADVFQQGGRVDVLASFLKVAVGEDKERREAAAEPLLTALRRSLIGTEALGSVQQIRDVLAHLPEKTAVALPKSAGAPRDVMRALAEVYSAPLCLRSEWLSEGTAQHALSTGEAGPLIAALQPLLSDHRNAEAAGTAALTLVKLLGLQLLEAAKDPQIASLSILRAGNGSGKPQLVSLAELIEASQERRLFKDSPDVQRALKAMDQAVLGSGVLVLRGEAARLLEEIGEPFKFGDPKRENFVQLVMSAKNFGPADARARAIVQVYNEVPGARRALRSLAAGNTRASGDTVQLFALPHDQGCLDDLALRLIEGSDRNFLVPNVIAETLTIPQQRYLGIKLMDGPALGQLLNENVEEIPEIALDDSTIVSLLETDIPDEDLRRLPIFPATDGRRWLSSEIWQPSADWPVPYGLVQTVPILKPLSGRKVAERLKRLVATWSPETQLLVALAKTEPHIFWREVLATLDQLKSAPPVGLSQVKWLVDRQGRAWAPSDLLDLPEEVLIEARQLFDAISDLPFLPLSELAHDLRDDPGFKALRSTGVIPDKDGSIDALLLMVEEVAPRARLCATEGEIFGSLVGLAKEGADLRLPGWPLLATLLRLSDPDLEKLLPPFGIVSKNHVPDAVAHMNALAELDENGSKDARRIYLAAFQTVCTWPADELRNVMKGIRVPVEAGDWKTADAVAAHIQGISAGYRLAKDLEKLWPGSLIDCSTAVTTITRSGSEPKLQNGSIAIQEKECAQSLEKIIKLAQANVPPDLLALLVGIVRQTNPFRSILLADIGLSESVIDRIWGRIRGEVDEATTMIGPGQSLRNIRQKTFVSYRIETPKTIEVTTLASTRAHLATGAFEPLLVIGDGHRRRNPIKLDEGDHWLRQVTVSDTLSEVKASDISRLILTLAKECFGHKAENLESLESLINDCSNVDQSTVADAQARLEDRLPQIIAELKPPPNTKLRLAFNDYEREEDRMPPGKQRILRLPDLKRTLWEEMETPEARREILLAIRNRIEDYGYSPDRVLFELFQNADDASLQHPPPGKACFRLEVTKEQVRALHWGRLINHPGPDPRQGDREGWLRDLFNMLLMNLSEKREGVTGRFGLGFKSVHLIAADVGIASGFVACRVNGGMLPEVWERGQQISLDNSVNGRRATVIELVLDQNSSDQADNAVQSFRTAARWLPAMSHTIRRIELSGSERGTWEANHRELAKGIGLVTLSGASPGRALSLELGEETTLFLVLSSDGPVPAEEGLPRLWLLAPLAETLKSGWLMNGRSFRVDPGRGSLKRGESEPQDTFAGLGVALGERLIALADLVHDNWADFAVQSGLVDESPETGPATFWSKLSDLFALDLDDPLACHLHSAGRGYGRLISERVVLPTGLSYPFAALIRAENVQYYLEGVMSEPALQADLREWKVLEALGTTCVKEETALRLERLGFSRPFPISLSEAIKIEIGAEKRVEPALAKRLGSVLTDERLERLNKSEEQKLLQVISSAQYRMLDDTWREARLPPREAADADEEEYRIVSFAPDEAVAHSDYSGAALVLYRLAMRQSGFQRTPTTFVRWAQEMTDVALQRAILQYILEGRQGSELGGKLAQNRPSWLPEISDDFRTSPQVDDIADTDLPQLLGLLYPVEQRRRWGQDFGVDPSARDFPEATPRVDSVVFLKALHEWWSVNANEQRAKADTKTYPDGFSPSSLIDKTGNEDREGWFTFFALAVFRTIGWNNESAHGNFIAKARQAGWWREIATARLPDDPSAWIARLEDFAKPDVGRIDFPQWRRALVDLYLLARWLPEYVEALQALPAKVEDNGHLSLSDAFRLSSSPLWQRLGLEGAPLSQSLGIGANWLIREGVRHGVWQDGDARMVHPYAWASTRSVRERILERLDLNLGEKANMDFSRDIHEFIEGHIGDKVSFLGDLDLPLQIASKNESLLQGLFDGAELASTKILADEDKETYS</sequence>
<gene>
    <name evidence="2" type="ORF">RC74_11070</name>
</gene>